<evidence type="ECO:0000313" key="3">
    <source>
        <dbReference type="Proteomes" id="UP000304900"/>
    </source>
</evidence>
<keyword evidence="2" id="KW-0482">Metalloprotease</keyword>
<protein>
    <submittedName>
        <fullName evidence="2">CPBP family intramembrane metalloprotease</fullName>
    </submittedName>
</protein>
<keyword evidence="1" id="KW-0472">Membrane</keyword>
<evidence type="ECO:0000256" key="1">
    <source>
        <dbReference type="SAM" id="Phobius"/>
    </source>
</evidence>
<keyword evidence="3" id="KW-1185">Reference proteome</keyword>
<dbReference type="GO" id="GO:0008237">
    <property type="term" value="F:metallopeptidase activity"/>
    <property type="evidence" value="ECO:0007669"/>
    <property type="project" value="UniProtKB-KW"/>
</dbReference>
<keyword evidence="2" id="KW-0645">Protease</keyword>
<proteinExistence type="predicted"/>
<dbReference type="OrthoDB" id="960231at2"/>
<evidence type="ECO:0000313" key="2">
    <source>
        <dbReference type="EMBL" id="TKT93093.1"/>
    </source>
</evidence>
<keyword evidence="1" id="KW-0812">Transmembrane</keyword>
<keyword evidence="1" id="KW-1133">Transmembrane helix</keyword>
<reference evidence="2 3" key="1">
    <citation type="submission" date="2019-05" db="EMBL/GenBank/DDBJ databases">
        <title>Dyadobacter AR-3-8 sp. nov., isolated from arctic soil.</title>
        <authorList>
            <person name="Chaudhary D.K."/>
        </authorList>
    </citation>
    <scope>NUCLEOTIDE SEQUENCE [LARGE SCALE GENOMIC DNA]</scope>
    <source>
        <strain evidence="2 3">AR-3-8</strain>
    </source>
</reference>
<keyword evidence="2" id="KW-0378">Hydrolase</keyword>
<feature type="transmembrane region" description="Helical" evidence="1">
    <location>
        <begin position="34"/>
        <end position="53"/>
    </location>
</feature>
<dbReference type="EMBL" id="SZVO01000002">
    <property type="protein sequence ID" value="TKT93093.1"/>
    <property type="molecule type" value="Genomic_DNA"/>
</dbReference>
<comment type="caution">
    <text evidence="2">The sequence shown here is derived from an EMBL/GenBank/DDBJ whole genome shotgun (WGS) entry which is preliminary data.</text>
</comment>
<dbReference type="Proteomes" id="UP000304900">
    <property type="component" value="Unassembled WGS sequence"/>
</dbReference>
<dbReference type="RefSeq" id="WP_137338769.1">
    <property type="nucleotide sequence ID" value="NZ_BSQH01000018.1"/>
</dbReference>
<sequence length="248" mass="29544">MIKNIIGFYYNPYSYFFLGKKERFKEKILLLRKAFILCFLSSFFIVLIITLIIESILKAQFDLSISENLRTNRNEFKIVNSHLESFFKICLLGPFEEEVLFRLPLIKKNKFLLMVVILGWIDYLFPELFHLKFFSIEYNVIIFLILIGLFFNSQIPFKAELTNLEKGSYNYLCWVLILAFGFFHIGNFAPLNWYLIYLYPIYVLPQIIYGVVMSYLTIRYNSILWSFLLHVAINSTSEIYRIIDLLIN</sequence>
<feature type="transmembrane region" description="Helical" evidence="1">
    <location>
        <begin position="169"/>
        <end position="188"/>
    </location>
</feature>
<gene>
    <name evidence="2" type="ORF">FDK13_04355</name>
</gene>
<accession>A0A4V6BJ61</accession>
<name>A0A4V6BJ61_9BACT</name>
<dbReference type="AlphaFoldDB" id="A0A4V6BJ61"/>
<dbReference type="GO" id="GO:0006508">
    <property type="term" value="P:proteolysis"/>
    <property type="evidence" value="ECO:0007669"/>
    <property type="project" value="UniProtKB-KW"/>
</dbReference>
<feature type="transmembrane region" description="Helical" evidence="1">
    <location>
        <begin position="194"/>
        <end position="216"/>
    </location>
</feature>
<feature type="transmembrane region" description="Helical" evidence="1">
    <location>
        <begin position="136"/>
        <end position="157"/>
    </location>
</feature>
<organism evidence="2 3">
    <name type="scientific">Dyadobacter frigoris</name>
    <dbReference type="NCBI Taxonomy" id="2576211"/>
    <lineage>
        <taxon>Bacteria</taxon>
        <taxon>Pseudomonadati</taxon>
        <taxon>Bacteroidota</taxon>
        <taxon>Cytophagia</taxon>
        <taxon>Cytophagales</taxon>
        <taxon>Spirosomataceae</taxon>
        <taxon>Dyadobacter</taxon>
    </lineage>
</organism>